<dbReference type="STRING" id="1380566.A0A179G7M9"/>
<dbReference type="InterPro" id="IPR002872">
    <property type="entry name" value="Proline_DH_dom"/>
</dbReference>
<dbReference type="GO" id="GO:0071949">
    <property type="term" value="F:FAD binding"/>
    <property type="evidence" value="ECO:0007669"/>
    <property type="project" value="TreeGrafter"/>
</dbReference>
<dbReference type="KEGG" id="pchm:VFPPC_01418"/>
<dbReference type="GO" id="GO:0010133">
    <property type="term" value="P:L-proline catabolic process to L-glutamate"/>
    <property type="evidence" value="ECO:0007669"/>
    <property type="project" value="TreeGrafter"/>
</dbReference>
<comment type="cofactor">
    <cofactor evidence="5">
        <name>FAD</name>
        <dbReference type="ChEBI" id="CHEBI:57692"/>
    </cofactor>
</comment>
<gene>
    <name evidence="7" type="ORF">VFPPC_01418</name>
</gene>
<proteinExistence type="inferred from homology"/>
<dbReference type="InterPro" id="IPR029041">
    <property type="entry name" value="FAD-linked_oxidoreductase-like"/>
</dbReference>
<comment type="catalytic activity">
    <reaction evidence="5">
        <text>L-proline + a quinone = (S)-1-pyrroline-5-carboxylate + a quinol + H(+)</text>
        <dbReference type="Rhea" id="RHEA:23784"/>
        <dbReference type="ChEBI" id="CHEBI:15378"/>
        <dbReference type="ChEBI" id="CHEBI:17388"/>
        <dbReference type="ChEBI" id="CHEBI:24646"/>
        <dbReference type="ChEBI" id="CHEBI:60039"/>
        <dbReference type="ChEBI" id="CHEBI:132124"/>
        <dbReference type="EC" id="1.5.5.2"/>
    </reaction>
</comment>
<dbReference type="Gene3D" id="3.20.20.220">
    <property type="match status" value="1"/>
</dbReference>
<dbReference type="GO" id="GO:0005739">
    <property type="term" value="C:mitochondrion"/>
    <property type="evidence" value="ECO:0007669"/>
    <property type="project" value="TreeGrafter"/>
</dbReference>
<evidence type="ECO:0000256" key="4">
    <source>
        <dbReference type="ARBA" id="ARBA00023062"/>
    </source>
</evidence>
<comment type="similarity">
    <text evidence="1 5">Belongs to the proline oxidase family.</text>
</comment>
<dbReference type="GO" id="GO:0004657">
    <property type="term" value="F:proline dehydrogenase activity"/>
    <property type="evidence" value="ECO:0007669"/>
    <property type="project" value="UniProtKB-EC"/>
</dbReference>
<dbReference type="PANTHER" id="PTHR13914">
    <property type="entry name" value="PROLINE OXIDASE"/>
    <property type="match status" value="1"/>
</dbReference>
<accession>A0A179G7M9</accession>
<dbReference type="InterPro" id="IPR015659">
    <property type="entry name" value="Proline_oxidase"/>
</dbReference>
<evidence type="ECO:0000256" key="1">
    <source>
        <dbReference type="ARBA" id="ARBA00005869"/>
    </source>
</evidence>
<protein>
    <recommendedName>
        <fullName evidence="2 5">Proline dehydrogenase</fullName>
        <ecNumber evidence="2 5">1.5.5.2</ecNumber>
    </recommendedName>
</protein>
<organism evidence="7 8">
    <name type="scientific">Pochonia chlamydosporia 170</name>
    <dbReference type="NCBI Taxonomy" id="1380566"/>
    <lineage>
        <taxon>Eukaryota</taxon>
        <taxon>Fungi</taxon>
        <taxon>Dikarya</taxon>
        <taxon>Ascomycota</taxon>
        <taxon>Pezizomycotina</taxon>
        <taxon>Sordariomycetes</taxon>
        <taxon>Hypocreomycetidae</taxon>
        <taxon>Hypocreales</taxon>
        <taxon>Clavicipitaceae</taxon>
        <taxon>Pochonia</taxon>
    </lineage>
</organism>
<keyword evidence="5" id="KW-0274">FAD</keyword>
<name>A0A179G7M9_METCM</name>
<evidence type="ECO:0000256" key="2">
    <source>
        <dbReference type="ARBA" id="ARBA00012695"/>
    </source>
</evidence>
<dbReference type="AlphaFoldDB" id="A0A179G7M9"/>
<sequence length="494" mass="54683">MTSVTINRVFLASTRHFIPQGASPRVPIALRLVSHPKKYERCRNYHVSRKKASSTATHVPQNGDNLMHGGSSSAPLSILPLSMVLRSLVTSAVSSSALLPLSLRIMGVLANSANPLLNADHNPILRYMLDKSLYAQFCAGANPSEVQTTIAKLKDIGVTGVILAYAKEFPGEGQSELEESASARPGEETQSIINSEIAPWEESMRKTVRLVEPGDFAALKFTGAGQLAYYLLRHQLPPTPRLCELIDHICRLAQERGVRLLFDGEQNVLQDGIDAWTMHFASRYNTTPGRATIFGTYQAYKKTTPSLLSRHLAEAQKGGFTLGVKLVRGAYLGSDQRDLFFSRKSSTDSCYDNCAASVLTRHWNRTLEGIGEYPNVSLMLATHNATSVQRAYAIYNAGGARCEVSFAQLQGMADEISCELVEVNHSARRNGDAAAAVSVLPVYKYMAWGTTGECMKYLFRRAQENRDAIDRTRDDRNAMWTELVRRIKKTFRRS</sequence>
<evidence type="ECO:0000313" key="8">
    <source>
        <dbReference type="Proteomes" id="UP000078397"/>
    </source>
</evidence>
<evidence type="ECO:0000259" key="6">
    <source>
        <dbReference type="Pfam" id="PF01619"/>
    </source>
</evidence>
<dbReference type="Proteomes" id="UP000078397">
    <property type="component" value="Unassembled WGS sequence"/>
</dbReference>
<dbReference type="Pfam" id="PF01619">
    <property type="entry name" value="Pro_dh"/>
    <property type="match status" value="1"/>
</dbReference>
<dbReference type="GeneID" id="28845246"/>
<dbReference type="EC" id="1.5.5.2" evidence="2 5"/>
<keyword evidence="4 5" id="KW-0642">Proline metabolism</keyword>
<dbReference type="SUPFAM" id="SSF51730">
    <property type="entry name" value="FAD-linked oxidoreductase"/>
    <property type="match status" value="1"/>
</dbReference>
<comment type="caution">
    <text evidence="7">The sequence shown here is derived from an EMBL/GenBank/DDBJ whole genome shotgun (WGS) entry which is preliminary data.</text>
</comment>
<reference evidence="7 8" key="1">
    <citation type="journal article" date="2016" name="PLoS Pathog.">
        <title>Biosynthesis of antibiotic leucinostatins in bio-control fungus Purpureocillium lilacinum and their inhibition on phytophthora revealed by genome mining.</title>
        <authorList>
            <person name="Wang G."/>
            <person name="Liu Z."/>
            <person name="Lin R."/>
            <person name="Li E."/>
            <person name="Mao Z."/>
            <person name="Ling J."/>
            <person name="Yang Y."/>
            <person name="Yin W.B."/>
            <person name="Xie B."/>
        </authorList>
    </citation>
    <scope>NUCLEOTIDE SEQUENCE [LARGE SCALE GENOMIC DNA]</scope>
    <source>
        <strain evidence="7">170</strain>
    </source>
</reference>
<keyword evidence="5" id="KW-0285">Flavoprotein</keyword>
<dbReference type="EMBL" id="LSBJ02000001">
    <property type="protein sequence ID" value="OAQ73795.1"/>
    <property type="molecule type" value="Genomic_DNA"/>
</dbReference>
<dbReference type="OrthoDB" id="5464at2759"/>
<keyword evidence="3 5" id="KW-0560">Oxidoreductase</keyword>
<dbReference type="PANTHER" id="PTHR13914:SF30">
    <property type="entry name" value="PROLINE DEHYDROGENASE"/>
    <property type="match status" value="1"/>
</dbReference>
<evidence type="ECO:0000313" key="7">
    <source>
        <dbReference type="EMBL" id="OAQ73795.1"/>
    </source>
</evidence>
<feature type="domain" description="Proline dehydrogenase" evidence="6">
    <location>
        <begin position="148"/>
        <end position="472"/>
    </location>
</feature>
<dbReference type="RefSeq" id="XP_018149878.1">
    <property type="nucleotide sequence ID" value="XM_018281252.1"/>
</dbReference>
<evidence type="ECO:0000256" key="3">
    <source>
        <dbReference type="ARBA" id="ARBA00023002"/>
    </source>
</evidence>
<comment type="function">
    <text evidence="5">Converts proline to delta-1-pyrroline-5-carboxylate.</text>
</comment>
<keyword evidence="8" id="KW-1185">Reference proteome</keyword>
<evidence type="ECO:0000256" key="5">
    <source>
        <dbReference type="RuleBase" id="RU364054"/>
    </source>
</evidence>